<feature type="compositionally biased region" description="Basic residues" evidence="1">
    <location>
        <begin position="639"/>
        <end position="654"/>
    </location>
</feature>
<name>A0A3B5KJE0_TAKRU</name>
<dbReference type="GO" id="GO:0044545">
    <property type="term" value="C:NSL complex"/>
    <property type="evidence" value="ECO:0007669"/>
    <property type="project" value="TreeGrafter"/>
</dbReference>
<dbReference type="CTD" id="151050"/>
<feature type="region of interest" description="Disordered" evidence="1">
    <location>
        <begin position="128"/>
        <end position="163"/>
    </location>
</feature>
<feature type="region of interest" description="Disordered" evidence="1">
    <location>
        <begin position="301"/>
        <end position="329"/>
    </location>
</feature>
<dbReference type="GeneTree" id="ENSGT00530000063688"/>
<keyword evidence="4" id="KW-1185">Reference proteome</keyword>
<dbReference type="OrthoDB" id="6022640at2759"/>
<dbReference type="Gene3D" id="6.10.250.3170">
    <property type="match status" value="1"/>
</dbReference>
<evidence type="ECO:0000256" key="1">
    <source>
        <dbReference type="SAM" id="MobiDB-lite"/>
    </source>
</evidence>
<organism evidence="3 4">
    <name type="scientific">Takifugu rubripes</name>
    <name type="common">Japanese pufferfish</name>
    <name type="synonym">Fugu rubripes</name>
    <dbReference type="NCBI Taxonomy" id="31033"/>
    <lineage>
        <taxon>Eukaryota</taxon>
        <taxon>Metazoa</taxon>
        <taxon>Chordata</taxon>
        <taxon>Craniata</taxon>
        <taxon>Vertebrata</taxon>
        <taxon>Euteleostomi</taxon>
        <taxon>Actinopterygii</taxon>
        <taxon>Neopterygii</taxon>
        <taxon>Teleostei</taxon>
        <taxon>Neoteleostei</taxon>
        <taxon>Acanthomorphata</taxon>
        <taxon>Eupercaria</taxon>
        <taxon>Tetraodontiformes</taxon>
        <taxon>Tetradontoidea</taxon>
        <taxon>Tetraodontidae</taxon>
        <taxon>Takifugu</taxon>
    </lineage>
</organism>
<evidence type="ECO:0000259" key="2">
    <source>
        <dbReference type="PROSITE" id="PS52052"/>
    </source>
</evidence>
<dbReference type="RefSeq" id="XP_011609488.2">
    <property type="nucleotide sequence ID" value="XM_011611186.2"/>
</dbReference>
<dbReference type="InterPro" id="IPR026180">
    <property type="entry name" value="NSL1"/>
</dbReference>
<dbReference type="STRING" id="31033.ENSTRUP00000056175"/>
<dbReference type="PANTHER" id="PTHR22443">
    <property type="entry name" value="NON-SPECIFIC LETHAL 1, ISOFORM M"/>
    <property type="match status" value="1"/>
</dbReference>
<dbReference type="PROSITE" id="PS52052">
    <property type="entry name" value="PEHE"/>
    <property type="match status" value="1"/>
</dbReference>
<gene>
    <name evidence="3" type="primary">kansl1l</name>
</gene>
<feature type="region of interest" description="Disordered" evidence="1">
    <location>
        <begin position="507"/>
        <end position="556"/>
    </location>
</feature>
<dbReference type="GO" id="GO:0035035">
    <property type="term" value="F:histone acetyltransferase binding"/>
    <property type="evidence" value="ECO:0007669"/>
    <property type="project" value="TreeGrafter"/>
</dbReference>
<protein>
    <recommendedName>
        <fullName evidence="2">PEHE domain-containing protein</fullName>
    </recommendedName>
</protein>
<dbReference type="GeneID" id="101074021"/>
<dbReference type="AlphaFoldDB" id="A0A3B5KJE0"/>
<feature type="compositionally biased region" description="Basic residues" evidence="1">
    <location>
        <begin position="607"/>
        <end position="620"/>
    </location>
</feature>
<feature type="compositionally biased region" description="Low complexity" evidence="1">
    <location>
        <begin position="513"/>
        <end position="555"/>
    </location>
</feature>
<dbReference type="Proteomes" id="UP000005226">
    <property type="component" value="Chromosome 1"/>
</dbReference>
<dbReference type="PANTHER" id="PTHR22443:SF16">
    <property type="entry name" value="KAT8 REGULATORY NSL COMPLEX SUBUNIT 1-LIKE PROTEIN"/>
    <property type="match status" value="1"/>
</dbReference>
<dbReference type="Pfam" id="PF15275">
    <property type="entry name" value="PEHE"/>
    <property type="match status" value="1"/>
</dbReference>
<dbReference type="InParanoid" id="A0A3B5KJE0"/>
<evidence type="ECO:0000313" key="4">
    <source>
        <dbReference type="Proteomes" id="UP000005226"/>
    </source>
</evidence>
<reference evidence="3" key="3">
    <citation type="submission" date="2025-09" db="UniProtKB">
        <authorList>
            <consortium name="Ensembl"/>
        </authorList>
    </citation>
    <scope>IDENTIFICATION</scope>
</reference>
<feature type="region of interest" description="Disordered" evidence="1">
    <location>
        <begin position="578"/>
        <end position="655"/>
    </location>
</feature>
<feature type="domain" description="PEHE" evidence="2">
    <location>
        <begin position="724"/>
        <end position="849"/>
    </location>
</feature>
<feature type="region of interest" description="Disordered" evidence="1">
    <location>
        <begin position="177"/>
        <end position="198"/>
    </location>
</feature>
<reference evidence="3" key="2">
    <citation type="submission" date="2025-08" db="UniProtKB">
        <authorList>
            <consortium name="Ensembl"/>
        </authorList>
    </citation>
    <scope>IDENTIFICATION</scope>
</reference>
<dbReference type="OMA" id="WRVVDIQ"/>
<feature type="compositionally biased region" description="Polar residues" evidence="1">
    <location>
        <begin position="185"/>
        <end position="195"/>
    </location>
</feature>
<evidence type="ECO:0000313" key="3">
    <source>
        <dbReference type="Ensembl" id="ENSTRUP00000056175.2"/>
    </source>
</evidence>
<dbReference type="InterPro" id="IPR029332">
    <property type="entry name" value="PEHE_dom"/>
</dbReference>
<reference evidence="3 4" key="1">
    <citation type="journal article" date="2011" name="Genome Biol. Evol.">
        <title>Integration of the genetic map and genome assembly of fugu facilitates insights into distinct features of genome evolution in teleosts and mammals.</title>
        <authorList>
            <person name="Kai W."/>
            <person name="Kikuchi K."/>
            <person name="Tohari S."/>
            <person name="Chew A.K."/>
            <person name="Tay A."/>
            <person name="Fujiwara A."/>
            <person name="Hosoya S."/>
            <person name="Suetake H."/>
            <person name="Naruse K."/>
            <person name="Brenner S."/>
            <person name="Suzuki Y."/>
            <person name="Venkatesh B."/>
        </authorList>
    </citation>
    <scope>NUCLEOTIDE SEQUENCE [LARGE SCALE GENOMIC DNA]</scope>
</reference>
<sequence length="896" mass="99019">MTPALTKAFKDGTGIHSCPSSAGMDSEGTATCCSELKSQMKSVDDDDLQKLWPLLSSLPPQPSCLPADVFSLSQDQVVLLPYASPLPFLLSASEDAARSQQDACVFPGGLDMFERNCQEARLLYGRGPSHKHGPGGGDVPHTPLLCGAPSVSSQAETKQRDYSPVVVPTSTWIQGEEGPMGSLSPPLQQSFCSRSTSERPRVMLTDALRPRLSRQVGLRGKAQRLQRRLQVLLGEHAVRHCGQQLDGLRRQLDGPAFSHTSTRPDPLPALTDPSVDLPSLGEFSQSSQAVLRGLQGALDSEATLSSSSDDESQEVRGRSGAADLSGSQERRRLEERAELGSRWSWLQVRLEDLEERTRQMGELHKHICSTKGKVVLADSQPLTDTQIQRTLLREMAGLSCTAMDTDNEPCSPTRLLYNIERQSAQLSQFVNSLLPPLSFSPVKQPQSCKHPKAFLSGQTNGPFLPRSSNRRRLLSSGTCKAEMSCVCARTRPLVSFHKPRLFALDTSSPTCPPDSGNSTSPLSSSSSSLSRSSSDPCSDPASTSGSRSSSLTSWTLNPTAPTASRFSFDNAMAKPGRETWSLRPLTGDIRPYGPTEHGQRSSTPVHRSQKLYNRHRRRSNSRVLDLSPIEAPGSSIQSRSRRANRKKRKRRRIHRPVDDKDVLYQLCDTEDSLDEFQEQRYTKVPPRQSPQGFVGKRRGESVYNINNIVIHMLAAKMEKLQYKVIMTPSWRVSDPSSLIHKEAEDEDGQEEDLADNVFAQRHLELEHREKSRWASWGTRKCHRRPKRCGDRSFGCRGGTLTSGEESSAEWRWAQLDTDEEQRSEEWLPQSPWERRMFPLNEDEEKALCGDNSTYKPSGRLSVCGSTPITPKNANSQLSPALLTGAASPSGGQNKNS</sequence>
<accession>A0A3B5KJE0</accession>
<dbReference type="RefSeq" id="XP_029695301.1">
    <property type="nucleotide sequence ID" value="XM_029839441.1"/>
</dbReference>
<feature type="compositionally biased region" description="Polar residues" evidence="1">
    <location>
        <begin position="863"/>
        <end position="878"/>
    </location>
</feature>
<feature type="region of interest" description="Disordered" evidence="1">
    <location>
        <begin position="847"/>
        <end position="896"/>
    </location>
</feature>
<dbReference type="Ensembl" id="ENSTRUT00000052215.2">
    <property type="protein sequence ID" value="ENSTRUP00000056175.2"/>
    <property type="gene ID" value="ENSTRUG00000020723.2"/>
</dbReference>
<dbReference type="KEGG" id="tru:101074021"/>
<proteinExistence type="predicted"/>